<protein>
    <submittedName>
        <fullName evidence="2">DUF368 domain-containing protein</fullName>
    </submittedName>
</protein>
<keyword evidence="1" id="KW-0472">Membrane</keyword>
<feature type="transmembrane region" description="Helical" evidence="1">
    <location>
        <begin position="124"/>
        <end position="142"/>
    </location>
</feature>
<evidence type="ECO:0000313" key="2">
    <source>
        <dbReference type="EMBL" id="MCA9376590.1"/>
    </source>
</evidence>
<feature type="transmembrane region" description="Helical" evidence="1">
    <location>
        <begin position="154"/>
        <end position="187"/>
    </location>
</feature>
<feature type="transmembrane region" description="Helical" evidence="1">
    <location>
        <begin position="233"/>
        <end position="257"/>
    </location>
</feature>
<feature type="transmembrane region" description="Helical" evidence="1">
    <location>
        <begin position="100"/>
        <end position="117"/>
    </location>
</feature>
<feature type="transmembrane region" description="Helical" evidence="1">
    <location>
        <begin position="199"/>
        <end position="221"/>
    </location>
</feature>
<organism evidence="2 3">
    <name type="scientific">Candidatus Dojkabacteria bacterium</name>
    <dbReference type="NCBI Taxonomy" id="2099670"/>
    <lineage>
        <taxon>Bacteria</taxon>
        <taxon>Candidatus Dojkabacteria</taxon>
    </lineage>
</organism>
<evidence type="ECO:0000313" key="3">
    <source>
        <dbReference type="Proteomes" id="UP000741282"/>
    </source>
</evidence>
<evidence type="ECO:0000256" key="1">
    <source>
        <dbReference type="SAM" id="Phobius"/>
    </source>
</evidence>
<keyword evidence="1" id="KW-1133">Transmembrane helix</keyword>
<dbReference type="PANTHER" id="PTHR37308">
    <property type="entry name" value="INTEGRAL MEMBRANE PROTEIN"/>
    <property type="match status" value="1"/>
</dbReference>
<dbReference type="Pfam" id="PF04018">
    <property type="entry name" value="VCA0040-like"/>
    <property type="match status" value="1"/>
</dbReference>
<dbReference type="PANTHER" id="PTHR37308:SF1">
    <property type="entry name" value="POLYPRENYL-PHOSPHATE TRANSPORTER"/>
    <property type="match status" value="1"/>
</dbReference>
<dbReference type="EMBL" id="JAGQLN010000004">
    <property type="protein sequence ID" value="MCA9376590.1"/>
    <property type="molecule type" value="Genomic_DNA"/>
</dbReference>
<sequence>MRNFLNGFLMGAAEILPAINGSIVALLLGVYEKRIEQIAVIMNSFKKILSDLRKGKITKLSEIIKGWDITFIGAATVGLVIGTIALTFVVMGIFENTPHYALAFIMGLVVAVIPIPIHYIDKKYVLYLFTAVFAVLSWYLLGMQNVDISQPSPIYLAFAGFTALSGMIVPGLSGSFILLVLGVYYSVISNIKDIITFNFDLQIIINITAFSLGSISGLAISSKLIKHLMDNHIAVFMSVILGLVIGSFREVYPFVINTAQDGLELEKVAINSFDSKQLVFMAILFLIPAVSLGYSNIKKIRSGEFNV</sequence>
<accession>A0A955I0T1</accession>
<keyword evidence="1" id="KW-0812">Transmembrane</keyword>
<feature type="transmembrane region" description="Helical" evidence="1">
    <location>
        <begin position="69"/>
        <end position="94"/>
    </location>
</feature>
<dbReference type="AlphaFoldDB" id="A0A955I0T1"/>
<feature type="transmembrane region" description="Helical" evidence="1">
    <location>
        <begin position="278"/>
        <end position="297"/>
    </location>
</feature>
<gene>
    <name evidence="2" type="ORF">KC685_01575</name>
</gene>
<dbReference type="Proteomes" id="UP000741282">
    <property type="component" value="Unassembled WGS sequence"/>
</dbReference>
<feature type="transmembrane region" description="Helical" evidence="1">
    <location>
        <begin position="12"/>
        <end position="31"/>
    </location>
</feature>
<reference evidence="2" key="2">
    <citation type="journal article" date="2021" name="Microbiome">
        <title>Successional dynamics and alternative stable states in a saline activated sludge microbial community over 9 years.</title>
        <authorList>
            <person name="Wang Y."/>
            <person name="Ye J."/>
            <person name="Ju F."/>
            <person name="Liu L."/>
            <person name="Boyd J.A."/>
            <person name="Deng Y."/>
            <person name="Parks D.H."/>
            <person name="Jiang X."/>
            <person name="Yin X."/>
            <person name="Woodcroft B.J."/>
            <person name="Tyson G.W."/>
            <person name="Hugenholtz P."/>
            <person name="Polz M.F."/>
            <person name="Zhang T."/>
        </authorList>
    </citation>
    <scope>NUCLEOTIDE SEQUENCE</scope>
    <source>
        <strain evidence="2">HKST-UBA17</strain>
    </source>
</reference>
<name>A0A955I0T1_9BACT</name>
<dbReference type="InterPro" id="IPR007163">
    <property type="entry name" value="VCA0040-like"/>
</dbReference>
<proteinExistence type="predicted"/>
<comment type="caution">
    <text evidence="2">The sequence shown here is derived from an EMBL/GenBank/DDBJ whole genome shotgun (WGS) entry which is preliminary data.</text>
</comment>
<reference evidence="2" key="1">
    <citation type="submission" date="2020-04" db="EMBL/GenBank/DDBJ databases">
        <authorList>
            <person name="Zhang T."/>
        </authorList>
    </citation>
    <scope>NUCLEOTIDE SEQUENCE</scope>
    <source>
        <strain evidence="2">HKST-UBA17</strain>
    </source>
</reference>